<dbReference type="Proteomes" id="UP000053144">
    <property type="component" value="Chromosome 10"/>
</dbReference>
<reference evidence="3" key="1">
    <citation type="journal article" date="2015" name="Proc. Natl. Acad. Sci. U.S.A.">
        <title>Genome sequencing of adzuki bean (Vigna angularis) provides insight into high starch and low fat accumulation and domestication.</title>
        <authorList>
            <person name="Yang K."/>
            <person name="Tian Z."/>
            <person name="Chen C."/>
            <person name="Luo L."/>
            <person name="Zhao B."/>
            <person name="Wang Z."/>
            <person name="Yu L."/>
            <person name="Li Y."/>
            <person name="Sun Y."/>
            <person name="Li W."/>
            <person name="Chen Y."/>
            <person name="Li Y."/>
            <person name="Zhang Y."/>
            <person name="Ai D."/>
            <person name="Zhao J."/>
            <person name="Shang C."/>
            <person name="Ma Y."/>
            <person name="Wu B."/>
            <person name="Wang M."/>
            <person name="Gao L."/>
            <person name="Sun D."/>
            <person name="Zhang P."/>
            <person name="Guo F."/>
            <person name="Wang W."/>
            <person name="Li Y."/>
            <person name="Wang J."/>
            <person name="Varshney R.K."/>
            <person name="Wang J."/>
            <person name="Ling H.Q."/>
            <person name="Wan P."/>
        </authorList>
    </citation>
    <scope>NUCLEOTIDE SEQUENCE</scope>
    <source>
        <strain evidence="3">cv. Jingnong 6</strain>
    </source>
</reference>
<protein>
    <submittedName>
        <fullName evidence="2">Uncharacterized protein</fullName>
    </submittedName>
</protein>
<dbReference type="Gramene" id="KOM56652">
    <property type="protein sequence ID" value="KOM56652"/>
    <property type="gene ID" value="LR48_Vigan10g254400"/>
</dbReference>
<dbReference type="AlphaFoldDB" id="A0A0L9VP23"/>
<organism evidence="2 3">
    <name type="scientific">Phaseolus angularis</name>
    <name type="common">Azuki bean</name>
    <name type="synonym">Vigna angularis</name>
    <dbReference type="NCBI Taxonomy" id="3914"/>
    <lineage>
        <taxon>Eukaryota</taxon>
        <taxon>Viridiplantae</taxon>
        <taxon>Streptophyta</taxon>
        <taxon>Embryophyta</taxon>
        <taxon>Tracheophyta</taxon>
        <taxon>Spermatophyta</taxon>
        <taxon>Magnoliopsida</taxon>
        <taxon>eudicotyledons</taxon>
        <taxon>Gunneridae</taxon>
        <taxon>Pentapetalae</taxon>
        <taxon>rosids</taxon>
        <taxon>fabids</taxon>
        <taxon>Fabales</taxon>
        <taxon>Fabaceae</taxon>
        <taxon>Papilionoideae</taxon>
        <taxon>50 kb inversion clade</taxon>
        <taxon>NPAAA clade</taxon>
        <taxon>indigoferoid/millettioid clade</taxon>
        <taxon>Phaseoleae</taxon>
        <taxon>Vigna</taxon>
    </lineage>
</organism>
<feature type="compositionally biased region" description="Basic and acidic residues" evidence="1">
    <location>
        <begin position="1"/>
        <end position="17"/>
    </location>
</feature>
<dbReference type="EMBL" id="CM003380">
    <property type="protein sequence ID" value="KOM56652.1"/>
    <property type="molecule type" value="Genomic_DNA"/>
</dbReference>
<feature type="region of interest" description="Disordered" evidence="1">
    <location>
        <begin position="61"/>
        <end position="81"/>
    </location>
</feature>
<feature type="region of interest" description="Disordered" evidence="1">
    <location>
        <begin position="1"/>
        <end position="20"/>
    </location>
</feature>
<evidence type="ECO:0000313" key="3">
    <source>
        <dbReference type="Proteomes" id="UP000053144"/>
    </source>
</evidence>
<evidence type="ECO:0000313" key="2">
    <source>
        <dbReference type="EMBL" id="KOM56652.1"/>
    </source>
</evidence>
<sequence>MIHEERRQRKRLSEASKKSAAAHSLRAMEYLQQGNYAFADREVKETEMSLGILMNLSSPVVASQSGKQKKRLSRSSMDKKVMVEEERKTYREFAEVHILRAMEY</sequence>
<accession>A0A0L9VP23</accession>
<evidence type="ECO:0000256" key="1">
    <source>
        <dbReference type="SAM" id="MobiDB-lite"/>
    </source>
</evidence>
<name>A0A0L9VP23_PHAAN</name>
<gene>
    <name evidence="2" type="ORF">LR48_Vigan10g254400</name>
</gene>
<proteinExistence type="predicted"/>